<dbReference type="Pfam" id="PF01471">
    <property type="entry name" value="PG_binding_1"/>
    <property type="match status" value="2"/>
</dbReference>
<feature type="compositionally biased region" description="Polar residues" evidence="1">
    <location>
        <begin position="152"/>
        <end position="167"/>
    </location>
</feature>
<keyword evidence="4" id="KW-1185">Reference proteome</keyword>
<dbReference type="Proteomes" id="UP001055940">
    <property type="component" value="Chromosome"/>
</dbReference>
<proteinExistence type="predicted"/>
<feature type="domain" description="Peptidoglycan binding-like" evidence="2">
    <location>
        <begin position="255"/>
        <end position="304"/>
    </location>
</feature>
<organism evidence="3 4">
    <name type="scientific">Nocardiopsis exhalans</name>
    <dbReference type="NCBI Taxonomy" id="163604"/>
    <lineage>
        <taxon>Bacteria</taxon>
        <taxon>Bacillati</taxon>
        <taxon>Actinomycetota</taxon>
        <taxon>Actinomycetes</taxon>
        <taxon>Streptosporangiales</taxon>
        <taxon>Nocardiopsidaceae</taxon>
        <taxon>Nocardiopsis</taxon>
    </lineage>
</organism>
<feature type="compositionally biased region" description="Gly residues" evidence="1">
    <location>
        <begin position="140"/>
        <end position="150"/>
    </location>
</feature>
<dbReference type="PANTHER" id="PTHR11022">
    <property type="entry name" value="PEPTIDOGLYCAN RECOGNITION PROTEIN"/>
    <property type="match status" value="1"/>
</dbReference>
<dbReference type="InterPro" id="IPR036365">
    <property type="entry name" value="PGBD-like_sf"/>
</dbReference>
<gene>
    <name evidence="3" type="ORF">NE857_09105</name>
</gene>
<name>A0ABY5DFD5_9ACTN</name>
<accession>A0ABY5DFD5</accession>
<evidence type="ECO:0000313" key="3">
    <source>
        <dbReference type="EMBL" id="USY21740.1"/>
    </source>
</evidence>
<sequence>MVIHYNGPATRLRKHADCIAYWKRVRRDHMNSNGWADLGYSWGACRHGEVFTGRGLGRYQAAQGTTSGNSQWYSVTLMLGGDEQPTDGHIQAVRDLRTYLMARGVGSAIRGHRDFVSTSCPGDILYELVADGTFGAKGNGSPSAGGGGGMTSVRSVRSQQTAVNSLGHNPKLDVDGLWGPLTEGGVRWLQRKVGVTADGLWGPATEKAYRAAGGNAPSTPTVKVPPFPLPRGSYFGPKEGPNQSVSGFYSHRSDLRRWQKQMLVRGWSIDADGLYGPQTARVARQFQAEKGLSVDSLIGPATWVAAWTAPIT</sequence>
<dbReference type="InterPro" id="IPR036366">
    <property type="entry name" value="PGBDSf"/>
</dbReference>
<feature type="region of interest" description="Disordered" evidence="1">
    <location>
        <begin position="140"/>
        <end position="167"/>
    </location>
</feature>
<dbReference type="PANTHER" id="PTHR11022:SF41">
    <property type="entry name" value="PEPTIDOGLYCAN-RECOGNITION PROTEIN LC-RELATED"/>
    <property type="match status" value="1"/>
</dbReference>
<evidence type="ECO:0000256" key="1">
    <source>
        <dbReference type="SAM" id="MobiDB-lite"/>
    </source>
</evidence>
<dbReference type="SUPFAM" id="SSF55846">
    <property type="entry name" value="N-acetylmuramoyl-L-alanine amidase-like"/>
    <property type="match status" value="1"/>
</dbReference>
<dbReference type="InterPro" id="IPR002477">
    <property type="entry name" value="Peptidoglycan-bd-like"/>
</dbReference>
<dbReference type="Gene3D" id="1.10.101.10">
    <property type="entry name" value="PGBD-like superfamily/PGBD"/>
    <property type="match status" value="2"/>
</dbReference>
<dbReference type="InterPro" id="IPR015510">
    <property type="entry name" value="PGRP"/>
</dbReference>
<evidence type="ECO:0000259" key="2">
    <source>
        <dbReference type="Pfam" id="PF01471"/>
    </source>
</evidence>
<dbReference type="InterPro" id="IPR002502">
    <property type="entry name" value="Amidase_domain"/>
</dbReference>
<dbReference type="CDD" id="cd06583">
    <property type="entry name" value="PGRP"/>
    <property type="match status" value="1"/>
</dbReference>
<feature type="domain" description="Peptidoglycan binding-like" evidence="2">
    <location>
        <begin position="156"/>
        <end position="207"/>
    </location>
</feature>
<dbReference type="EMBL" id="CP099837">
    <property type="protein sequence ID" value="USY21740.1"/>
    <property type="molecule type" value="Genomic_DNA"/>
</dbReference>
<protein>
    <submittedName>
        <fullName evidence="3">N-acetylmuramoyl-L-alanine amidase</fullName>
    </submittedName>
</protein>
<dbReference type="InterPro" id="IPR036505">
    <property type="entry name" value="Amidase/PGRP_sf"/>
</dbReference>
<dbReference type="SUPFAM" id="SSF47090">
    <property type="entry name" value="PGBD-like"/>
    <property type="match status" value="2"/>
</dbReference>
<dbReference type="Gene3D" id="3.40.80.10">
    <property type="entry name" value="Peptidoglycan recognition protein-like"/>
    <property type="match status" value="1"/>
</dbReference>
<evidence type="ECO:0000313" key="4">
    <source>
        <dbReference type="Proteomes" id="UP001055940"/>
    </source>
</evidence>
<reference evidence="3" key="1">
    <citation type="submission" date="2022-06" db="EMBL/GenBank/DDBJ databases">
        <authorList>
            <person name="Ping M."/>
        </authorList>
    </citation>
    <scope>NUCLEOTIDE SEQUENCE</scope>
    <source>
        <strain evidence="3">JCM11759T</strain>
    </source>
</reference>